<organism evidence="1 2">
    <name type="scientific">Artomyces pyxidatus</name>
    <dbReference type="NCBI Taxonomy" id="48021"/>
    <lineage>
        <taxon>Eukaryota</taxon>
        <taxon>Fungi</taxon>
        <taxon>Dikarya</taxon>
        <taxon>Basidiomycota</taxon>
        <taxon>Agaricomycotina</taxon>
        <taxon>Agaricomycetes</taxon>
        <taxon>Russulales</taxon>
        <taxon>Auriscalpiaceae</taxon>
        <taxon>Artomyces</taxon>
    </lineage>
</organism>
<dbReference type="Proteomes" id="UP000814140">
    <property type="component" value="Unassembled WGS sequence"/>
</dbReference>
<dbReference type="EMBL" id="MU277238">
    <property type="protein sequence ID" value="KAI0058169.1"/>
    <property type="molecule type" value="Genomic_DNA"/>
</dbReference>
<accession>A0ACB8SP80</accession>
<evidence type="ECO:0000313" key="1">
    <source>
        <dbReference type="EMBL" id="KAI0058169.1"/>
    </source>
</evidence>
<keyword evidence="2" id="KW-1185">Reference proteome</keyword>
<protein>
    <submittedName>
        <fullName evidence="1">Uncharacterized protein</fullName>
    </submittedName>
</protein>
<proteinExistence type="predicted"/>
<gene>
    <name evidence="1" type="ORF">BV25DRAFT_1299148</name>
</gene>
<sequence>MSFSGTPLGQGRRLDHRTFLNKNPHPTTTLTSRAPNPAPVSERSIPTSYAYGAPTLGTRSPPKPLSSSSRDDSSHHHTAPDTSTDDPALIRFARLKQRETITAEPNPTKWSVKDTSVQIANAFHQAATSADDMAQHNPNESRTLNPNDSWASSGSRTTTNVPRSTSVEYEKETQSTSTRRLGAPPSRLAPPARSTGAARKSLSKTQSVRYVPDSEGEEPPPENGRARTPLDTVVDVARRTAFYLRQRSQEPEPGPSGQTNSYSNNDSYDYAAEEREYQSQAAKRAAHKRNRMSADNKAYRPTQSDLEDSDEYVSDDGKKGRRRKSKKGLGGPLTTLPVANYQTKRRRRKGTKGDGVEEEGDSGSEERESPQRSVHSAQRISVPRELERLPSVARGSVPPAPIDPFNDLSQMGDTSLDDFEQGLDSIPEDEEAEFLQSQSRHRSAFSIGSVIGSCVHFVFQVIKGAIIIVLRIIAGIMGITGRVLGGVFDILFNQPVKWLSNANPAPVVTLLKYLVIIAVAYGTWQTLQNTDLSRLIPRSSHPTFQAPEFPASNVAEISARLQALENALAGLSLDAKQVRARVESSARSQSEVTGRLGALETRLQKESARAAEEHKVDHDSVCQRVQAVRSELEVLRGLVTSVQRSEEDSAKSSSDAEARAKLAALEERIGSVEGGVREALELGKTAAKVGGVGAAAAWWNKITSGSRAVTIKSTDGQDVTEAIAHLVDTAVSRQAKDTLGKPDFALHSGGASIIPSLTSPTLEIRPRGLQGKVLGMLTGNGYAIGLPPIMALHYDTHNGRCWPFPGSQGQLGVLLAHPVYIDEFAIDHVASEVAWDMRSAPRKMEVWGLVEGRDNLRKVAEWEARKAEAGEEREAYPPTLPRTAKYVRIAQFEYDVDAPQSVQTFAVAQDVRELRVDFGLVVLRVESNWGREYTCLYRFRVHGEKLDEDGAPAPPMEGEADAL</sequence>
<reference evidence="1" key="2">
    <citation type="journal article" date="2022" name="New Phytol.">
        <title>Evolutionary transition to the ectomycorrhizal habit in the genomes of a hyperdiverse lineage of mushroom-forming fungi.</title>
        <authorList>
            <person name="Looney B."/>
            <person name="Miyauchi S."/>
            <person name="Morin E."/>
            <person name="Drula E."/>
            <person name="Courty P.E."/>
            <person name="Kohler A."/>
            <person name="Kuo A."/>
            <person name="LaButti K."/>
            <person name="Pangilinan J."/>
            <person name="Lipzen A."/>
            <person name="Riley R."/>
            <person name="Andreopoulos W."/>
            <person name="He G."/>
            <person name="Johnson J."/>
            <person name="Nolan M."/>
            <person name="Tritt A."/>
            <person name="Barry K.W."/>
            <person name="Grigoriev I.V."/>
            <person name="Nagy L.G."/>
            <person name="Hibbett D."/>
            <person name="Henrissat B."/>
            <person name="Matheny P.B."/>
            <person name="Labbe J."/>
            <person name="Martin F.M."/>
        </authorList>
    </citation>
    <scope>NUCLEOTIDE SEQUENCE</scope>
    <source>
        <strain evidence="1">HHB10654</strain>
    </source>
</reference>
<comment type="caution">
    <text evidence="1">The sequence shown here is derived from an EMBL/GenBank/DDBJ whole genome shotgun (WGS) entry which is preliminary data.</text>
</comment>
<name>A0ACB8SP80_9AGAM</name>
<evidence type="ECO:0000313" key="2">
    <source>
        <dbReference type="Proteomes" id="UP000814140"/>
    </source>
</evidence>
<reference evidence="1" key="1">
    <citation type="submission" date="2021-03" db="EMBL/GenBank/DDBJ databases">
        <authorList>
            <consortium name="DOE Joint Genome Institute"/>
            <person name="Ahrendt S."/>
            <person name="Looney B.P."/>
            <person name="Miyauchi S."/>
            <person name="Morin E."/>
            <person name="Drula E."/>
            <person name="Courty P.E."/>
            <person name="Chicoki N."/>
            <person name="Fauchery L."/>
            <person name="Kohler A."/>
            <person name="Kuo A."/>
            <person name="Labutti K."/>
            <person name="Pangilinan J."/>
            <person name="Lipzen A."/>
            <person name="Riley R."/>
            <person name="Andreopoulos W."/>
            <person name="He G."/>
            <person name="Johnson J."/>
            <person name="Barry K.W."/>
            <person name="Grigoriev I.V."/>
            <person name="Nagy L."/>
            <person name="Hibbett D."/>
            <person name="Henrissat B."/>
            <person name="Matheny P.B."/>
            <person name="Labbe J."/>
            <person name="Martin F."/>
        </authorList>
    </citation>
    <scope>NUCLEOTIDE SEQUENCE</scope>
    <source>
        <strain evidence="1">HHB10654</strain>
    </source>
</reference>